<dbReference type="GO" id="GO:0046872">
    <property type="term" value="F:metal ion binding"/>
    <property type="evidence" value="ECO:0007669"/>
    <property type="project" value="InterPro"/>
</dbReference>
<dbReference type="RefSeq" id="XP_024741426.1">
    <property type="nucleotide sequence ID" value="XM_024876675.1"/>
</dbReference>
<dbReference type="InterPro" id="IPR011095">
    <property type="entry name" value="Dala_Dala_lig_C"/>
</dbReference>
<feature type="domain" description="ATP-grasp" evidence="5">
    <location>
        <begin position="291"/>
        <end position="543"/>
    </location>
</feature>
<dbReference type="PANTHER" id="PTHR43585">
    <property type="entry name" value="FUMIPYRROLE BIOSYNTHESIS PROTEIN C"/>
    <property type="match status" value="1"/>
</dbReference>
<evidence type="ECO:0000256" key="3">
    <source>
        <dbReference type="ARBA" id="ARBA00022840"/>
    </source>
</evidence>
<keyword evidence="1" id="KW-0436">Ligase</keyword>
<dbReference type="GO" id="GO:0005524">
    <property type="term" value="F:ATP binding"/>
    <property type="evidence" value="ECO:0007669"/>
    <property type="project" value="UniProtKB-UniRule"/>
</dbReference>
<reference evidence="6 7" key="1">
    <citation type="submission" date="2016-04" db="EMBL/GenBank/DDBJ databases">
        <title>A degradative enzymes factory behind the ericoid mycorrhizal symbiosis.</title>
        <authorList>
            <consortium name="DOE Joint Genome Institute"/>
            <person name="Martino E."/>
            <person name="Morin E."/>
            <person name="Grelet G."/>
            <person name="Kuo A."/>
            <person name="Kohler A."/>
            <person name="Daghino S."/>
            <person name="Barry K."/>
            <person name="Choi C."/>
            <person name="Cichocki N."/>
            <person name="Clum A."/>
            <person name="Copeland A."/>
            <person name="Hainaut M."/>
            <person name="Haridas S."/>
            <person name="Labutti K."/>
            <person name="Lindquist E."/>
            <person name="Lipzen A."/>
            <person name="Khouja H.-R."/>
            <person name="Murat C."/>
            <person name="Ohm R."/>
            <person name="Olson A."/>
            <person name="Spatafora J."/>
            <person name="Veneault-Fourrey C."/>
            <person name="Henrissat B."/>
            <person name="Grigoriev I."/>
            <person name="Martin F."/>
            <person name="Perotto S."/>
        </authorList>
    </citation>
    <scope>NUCLEOTIDE SEQUENCE [LARGE SCALE GENOMIC DNA]</scope>
    <source>
        <strain evidence="6 7">E</strain>
    </source>
</reference>
<dbReference type="Proteomes" id="UP000235371">
    <property type="component" value="Unassembled WGS sequence"/>
</dbReference>
<dbReference type="InterPro" id="IPR013815">
    <property type="entry name" value="ATP_grasp_subdomain_1"/>
</dbReference>
<dbReference type="SUPFAM" id="SSF56059">
    <property type="entry name" value="Glutathione synthetase ATP-binding domain-like"/>
    <property type="match status" value="1"/>
</dbReference>
<evidence type="ECO:0000256" key="4">
    <source>
        <dbReference type="PROSITE-ProRule" id="PRU00409"/>
    </source>
</evidence>
<dbReference type="InterPro" id="IPR041472">
    <property type="entry name" value="BL00235/CARNS1_N"/>
</dbReference>
<dbReference type="Pfam" id="PF18130">
    <property type="entry name" value="ATPgrasp_N"/>
    <property type="match status" value="1"/>
</dbReference>
<dbReference type="EMBL" id="KZ613752">
    <property type="protein sequence ID" value="PMD64522.1"/>
    <property type="molecule type" value="Genomic_DNA"/>
</dbReference>
<keyword evidence="3 4" id="KW-0067">ATP-binding</keyword>
<sequence>MDTWQSCMIRLPQVDEQIVCQWRVKAAELSLEPTLASPFNTLDLLFTTTHEDVLTTELFVESLDEHSRRKSNGLGNLSKTPMALILSHLESRSENPGFSELAIKLLIPAERGYVVCSNILSQRMAGCEHVQSIQEFLEPFEEITHECLSSANPERFRQLIHSASGGIVLQRSTTLSPIEVLGFIDSQLAIRMSIPWVLPSTPLRQVVVALGHHRVQSMEMFYAAAQSLGIRLLLVDSNDDKSHSHCRDGIITVDMTFDNGLQPRIVEALQSQPEIISGIVAYRDQLLVTAARVAEKLGLPTSPPSAVAVCVNKFAMRLREMTNCSQLLYARDLHHLKEQVNSHPKALEFPLVVKPCEGQGSVGVSKVTNMEQLFDAVTGIENYGSKSGVMVENYIDGPEIDANFAILDGEILFFEVVDNFPCTADEKGNRKTDSFLERDMVYPSGLGETEILVIRDAIQRLLVDNLGFRTGVFHVEARVCGSNMQYTVEDGITDLRQNHHSRLVSPSLFILEVNARCPGVAGVYPTVYTYGVDFATLWLLSATGDSRRLRALSQSYLNGPQLWCDLVPITVTRGGTLDSDDIIDELRQRRPDLTVHVSNTTCFYRRGDIVPEPSVTNLTGIIAEFVCFSRRSRGDLLCIVNQIRQEVRIRWK</sequence>
<dbReference type="PANTHER" id="PTHR43585:SF2">
    <property type="entry name" value="ATP-GRASP ENZYME FSQD"/>
    <property type="match status" value="1"/>
</dbReference>
<dbReference type="GeneID" id="36584754"/>
<dbReference type="InterPro" id="IPR052032">
    <property type="entry name" value="ATP-dep_AA_Ligase"/>
</dbReference>
<dbReference type="Pfam" id="PF07478">
    <property type="entry name" value="Dala_Dala_lig_C"/>
    <property type="match status" value="1"/>
</dbReference>
<protein>
    <recommendedName>
        <fullName evidence="5">ATP-grasp domain-containing protein</fullName>
    </recommendedName>
</protein>
<dbReference type="GO" id="GO:0008716">
    <property type="term" value="F:D-alanine-D-alanine ligase activity"/>
    <property type="evidence" value="ECO:0007669"/>
    <property type="project" value="InterPro"/>
</dbReference>
<dbReference type="Gene3D" id="3.30.470.20">
    <property type="entry name" value="ATP-grasp fold, B domain"/>
    <property type="match status" value="1"/>
</dbReference>
<keyword evidence="7" id="KW-1185">Reference proteome</keyword>
<dbReference type="InterPro" id="IPR011761">
    <property type="entry name" value="ATP-grasp"/>
</dbReference>
<dbReference type="Gene3D" id="3.40.50.20">
    <property type="match status" value="1"/>
</dbReference>
<keyword evidence="2 4" id="KW-0547">Nucleotide-binding</keyword>
<evidence type="ECO:0000313" key="6">
    <source>
        <dbReference type="EMBL" id="PMD64522.1"/>
    </source>
</evidence>
<dbReference type="AlphaFoldDB" id="A0A2J6TNE3"/>
<dbReference type="PROSITE" id="PS50975">
    <property type="entry name" value="ATP_GRASP"/>
    <property type="match status" value="1"/>
</dbReference>
<evidence type="ECO:0000259" key="5">
    <source>
        <dbReference type="PROSITE" id="PS50975"/>
    </source>
</evidence>
<gene>
    <name evidence="6" type="ORF">K444DRAFT_554916</name>
</gene>
<evidence type="ECO:0000256" key="1">
    <source>
        <dbReference type="ARBA" id="ARBA00022598"/>
    </source>
</evidence>
<dbReference type="STRING" id="1095630.A0A2J6TNE3"/>
<dbReference type="Gene3D" id="3.30.1490.20">
    <property type="entry name" value="ATP-grasp fold, A domain"/>
    <property type="match status" value="1"/>
</dbReference>
<organism evidence="6 7">
    <name type="scientific">Hyaloscypha bicolor E</name>
    <dbReference type="NCBI Taxonomy" id="1095630"/>
    <lineage>
        <taxon>Eukaryota</taxon>
        <taxon>Fungi</taxon>
        <taxon>Dikarya</taxon>
        <taxon>Ascomycota</taxon>
        <taxon>Pezizomycotina</taxon>
        <taxon>Leotiomycetes</taxon>
        <taxon>Helotiales</taxon>
        <taxon>Hyaloscyphaceae</taxon>
        <taxon>Hyaloscypha</taxon>
        <taxon>Hyaloscypha bicolor</taxon>
    </lineage>
</organism>
<dbReference type="InParanoid" id="A0A2J6TNE3"/>
<name>A0A2J6TNE3_9HELO</name>
<proteinExistence type="predicted"/>
<dbReference type="OrthoDB" id="434648at2759"/>
<evidence type="ECO:0000313" key="7">
    <source>
        <dbReference type="Proteomes" id="UP000235371"/>
    </source>
</evidence>
<evidence type="ECO:0000256" key="2">
    <source>
        <dbReference type="ARBA" id="ARBA00022741"/>
    </source>
</evidence>
<accession>A0A2J6TNE3</accession>